<dbReference type="Gene3D" id="3.90.460.10">
    <property type="entry name" value="Ferredoxin thioredoxin reductase catalytic beta subunit"/>
    <property type="match status" value="1"/>
</dbReference>
<dbReference type="PANTHER" id="PTHR35113">
    <property type="entry name" value="FERREDOXIN-THIOREDOXIN REDUCTASE CATALYTIC CHAIN, CHLOROPLASTIC"/>
    <property type="match status" value="1"/>
</dbReference>
<dbReference type="GO" id="GO:0046872">
    <property type="term" value="F:metal ion binding"/>
    <property type="evidence" value="ECO:0007669"/>
    <property type="project" value="UniProtKB-KW"/>
</dbReference>
<keyword evidence="5" id="KW-0004">4Fe-4S</keyword>
<dbReference type="Pfam" id="PF02943">
    <property type="entry name" value="FeThRed_B"/>
    <property type="match status" value="1"/>
</dbReference>
<name>A0A1G2IXR6_9BACT</name>
<dbReference type="EC" id="1.8.7.2" evidence="4"/>
<comment type="subunit">
    <text evidence="11">Heterodimer of subunit A (variable subunit) and subunit B (catalytic subunit). Heterodimeric FTR forms a complex with ferredoxin and thioredoxin.</text>
</comment>
<evidence type="ECO:0000256" key="9">
    <source>
        <dbReference type="ARBA" id="ARBA00023014"/>
    </source>
</evidence>
<gene>
    <name evidence="14" type="ORF">A2358_01590</name>
</gene>
<evidence type="ECO:0000256" key="5">
    <source>
        <dbReference type="ARBA" id="ARBA00022485"/>
    </source>
</evidence>
<evidence type="ECO:0000256" key="1">
    <source>
        <dbReference type="ARBA" id="ARBA00001966"/>
    </source>
</evidence>
<evidence type="ECO:0000256" key="2">
    <source>
        <dbReference type="ARBA" id="ARBA00003945"/>
    </source>
</evidence>
<evidence type="ECO:0000256" key="8">
    <source>
        <dbReference type="ARBA" id="ARBA00023004"/>
    </source>
</evidence>
<evidence type="ECO:0000256" key="10">
    <source>
        <dbReference type="ARBA" id="ARBA00023157"/>
    </source>
</evidence>
<comment type="cofactor">
    <cofactor evidence="1">
        <name>[4Fe-4S] cluster</name>
        <dbReference type="ChEBI" id="CHEBI:49883"/>
    </cofactor>
</comment>
<dbReference type="InterPro" id="IPR036644">
    <property type="entry name" value="FTR_bsu_sf"/>
</dbReference>
<dbReference type="InterPro" id="IPR004209">
    <property type="entry name" value="FTR_bsu"/>
</dbReference>
<keyword evidence="10" id="KW-1015">Disulfide bond</keyword>
<evidence type="ECO:0000256" key="12">
    <source>
        <dbReference type="ARBA" id="ARBA00030295"/>
    </source>
</evidence>
<evidence type="ECO:0000256" key="3">
    <source>
        <dbReference type="ARBA" id="ARBA00007941"/>
    </source>
</evidence>
<evidence type="ECO:0000256" key="13">
    <source>
        <dbReference type="ARBA" id="ARBA00048150"/>
    </source>
</evidence>
<evidence type="ECO:0000256" key="6">
    <source>
        <dbReference type="ARBA" id="ARBA00022723"/>
    </source>
</evidence>
<evidence type="ECO:0000256" key="11">
    <source>
        <dbReference type="ARBA" id="ARBA00026011"/>
    </source>
</evidence>
<evidence type="ECO:0000313" key="15">
    <source>
        <dbReference type="Proteomes" id="UP000178650"/>
    </source>
</evidence>
<comment type="function">
    <text evidence="2">Catalytic subunit of the ferredoxin-thioredoxin reductase (FTR), which catalyzes the two-electron reduction of thioredoxins by the electrons provided by reduced ferredoxin.</text>
</comment>
<comment type="similarity">
    <text evidence="3">Belongs to the ferredoxin thioredoxin reductase beta subunit family.</text>
</comment>
<keyword evidence="8" id="KW-0408">Iron</keyword>
<reference evidence="14 15" key="1">
    <citation type="journal article" date="2016" name="Nat. Commun.">
        <title>Thousands of microbial genomes shed light on interconnected biogeochemical processes in an aquifer system.</title>
        <authorList>
            <person name="Anantharaman K."/>
            <person name="Brown C.T."/>
            <person name="Hug L.A."/>
            <person name="Sharon I."/>
            <person name="Castelle C.J."/>
            <person name="Probst A.J."/>
            <person name="Thomas B.C."/>
            <person name="Singh A."/>
            <person name="Wilkins M.J."/>
            <person name="Karaoz U."/>
            <person name="Brodie E.L."/>
            <person name="Williams K.H."/>
            <person name="Hubbard S.S."/>
            <person name="Banfield J.F."/>
        </authorList>
    </citation>
    <scope>NUCLEOTIDE SEQUENCE [LARGE SCALE GENOMIC DNA]</scope>
</reference>
<evidence type="ECO:0000256" key="7">
    <source>
        <dbReference type="ARBA" id="ARBA00023002"/>
    </source>
</evidence>
<dbReference type="STRING" id="1802223.A2358_01590"/>
<keyword evidence="7" id="KW-0560">Oxidoreductase</keyword>
<accession>A0A1G2IXR6</accession>
<dbReference type="SUPFAM" id="SSF57662">
    <property type="entry name" value="Ferredoxin thioredoxin reductase (FTR), catalytic beta chain"/>
    <property type="match status" value="1"/>
</dbReference>
<evidence type="ECO:0000313" key="14">
    <source>
        <dbReference type="EMBL" id="OGZ79639.1"/>
    </source>
</evidence>
<comment type="caution">
    <text evidence="14">The sequence shown here is derived from an EMBL/GenBank/DDBJ whole genome shotgun (WGS) entry which is preliminary data.</text>
</comment>
<dbReference type="GO" id="GO:0051539">
    <property type="term" value="F:4 iron, 4 sulfur cluster binding"/>
    <property type="evidence" value="ECO:0007669"/>
    <property type="project" value="UniProtKB-KW"/>
</dbReference>
<dbReference type="EMBL" id="MHPJ01000001">
    <property type="protein sequence ID" value="OGZ79639.1"/>
    <property type="molecule type" value="Genomic_DNA"/>
</dbReference>
<dbReference type="PANTHER" id="PTHR35113:SF1">
    <property type="entry name" value="FERREDOXIN-THIOREDOXIN REDUCTASE CATALYTIC CHAIN, CHLOROPLASTIC"/>
    <property type="match status" value="1"/>
</dbReference>
<evidence type="ECO:0000256" key="4">
    <source>
        <dbReference type="ARBA" id="ARBA00012358"/>
    </source>
</evidence>
<dbReference type="Proteomes" id="UP000178650">
    <property type="component" value="Unassembled WGS sequence"/>
</dbReference>
<proteinExistence type="inferred from homology"/>
<sequence>MAGKRIMKLNPDKKVVDRVMAGLNKNEEKYGKRYCPCRRVTGNEAEDAKIICPCIYSKEEIEKDGKCFCGLFVK</sequence>
<keyword evidence="6" id="KW-0479">Metal-binding</keyword>
<organism evidence="14 15">
    <name type="scientific">Candidatus Staskawiczbacteria bacterium RIFOXYB1_FULL_37_44</name>
    <dbReference type="NCBI Taxonomy" id="1802223"/>
    <lineage>
        <taxon>Bacteria</taxon>
        <taxon>Candidatus Staskawicziibacteriota</taxon>
    </lineage>
</organism>
<dbReference type="GO" id="GO:0016730">
    <property type="term" value="F:oxidoreductase activity, acting on iron-sulfur proteins as donors"/>
    <property type="evidence" value="ECO:0007669"/>
    <property type="project" value="InterPro"/>
</dbReference>
<dbReference type="AlphaFoldDB" id="A0A1G2IXR6"/>
<keyword evidence="9" id="KW-0411">Iron-sulfur</keyword>
<comment type="catalytic activity">
    <reaction evidence="13">
        <text>[thioredoxin]-disulfide + 2 reduced [2Fe-2S]-[ferredoxin] + 2 H(+) = [thioredoxin]-dithiol + 2 oxidized [2Fe-2S]-[ferredoxin]</text>
        <dbReference type="Rhea" id="RHEA:42336"/>
        <dbReference type="Rhea" id="RHEA-COMP:10000"/>
        <dbReference type="Rhea" id="RHEA-COMP:10001"/>
        <dbReference type="Rhea" id="RHEA-COMP:10698"/>
        <dbReference type="Rhea" id="RHEA-COMP:10700"/>
        <dbReference type="ChEBI" id="CHEBI:15378"/>
        <dbReference type="ChEBI" id="CHEBI:29950"/>
        <dbReference type="ChEBI" id="CHEBI:33737"/>
        <dbReference type="ChEBI" id="CHEBI:33738"/>
        <dbReference type="ChEBI" id="CHEBI:50058"/>
        <dbReference type="EC" id="1.8.7.2"/>
    </reaction>
</comment>
<protein>
    <recommendedName>
        <fullName evidence="4">ferredoxin:thioredoxin reductase</fullName>
        <ecNumber evidence="4">1.8.7.2</ecNumber>
    </recommendedName>
    <alternativeName>
        <fullName evidence="12">Ferredoxin-thioredoxin reductase subunit B</fullName>
    </alternativeName>
</protein>